<dbReference type="AlphaFoldDB" id="A0A3B0SJV3"/>
<accession>A0A3B0SJV3</accession>
<dbReference type="PROSITE" id="PS00054">
    <property type="entry name" value="RIBOSOMAL_S11"/>
    <property type="match status" value="1"/>
</dbReference>
<dbReference type="PANTHER" id="PTHR11759">
    <property type="entry name" value="40S RIBOSOMAL PROTEIN S14/30S RIBOSOMAL PROTEIN S11"/>
    <property type="match status" value="1"/>
</dbReference>
<dbReference type="GO" id="GO:1990904">
    <property type="term" value="C:ribonucleoprotein complex"/>
    <property type="evidence" value="ECO:0007669"/>
    <property type="project" value="UniProtKB-KW"/>
</dbReference>
<name>A0A3B0SJV3_9ZZZZ</name>
<feature type="compositionally biased region" description="Basic residues" evidence="6">
    <location>
        <begin position="63"/>
        <end position="72"/>
    </location>
</feature>
<sequence length="185" mass="18893">MTTSDTPPEASTPKAAAPEAAAPEAAPSAATPPAAPQPAAETPAPAAEASAPAAPAPDGASASRRRRGKRTITHGQVHIKATFNNTILTLTDQDGKVAGWTSGGSVGFKGSRKSTPYAAQIAAEQAARKAGEMGMRKLDVIVRGSGSGRETAIRTLQNMGIEITGIKDVTPVPHNGCRPKKRKGR</sequence>
<dbReference type="NCBIfam" id="TIGR03632">
    <property type="entry name" value="uS11_bact"/>
    <property type="match status" value="1"/>
</dbReference>
<dbReference type="HAMAP" id="MF_01310">
    <property type="entry name" value="Ribosomal_uS11"/>
    <property type="match status" value="1"/>
</dbReference>
<keyword evidence="3" id="KW-0694">RNA-binding</keyword>
<evidence type="ECO:0000256" key="6">
    <source>
        <dbReference type="SAM" id="MobiDB-lite"/>
    </source>
</evidence>
<evidence type="ECO:0000256" key="1">
    <source>
        <dbReference type="ARBA" id="ARBA00006194"/>
    </source>
</evidence>
<protein>
    <submittedName>
        <fullName evidence="7">SSU ribosomal protein S11p (S14e)</fullName>
    </submittedName>
</protein>
<dbReference type="Gene3D" id="3.30.420.80">
    <property type="entry name" value="Ribosomal protein S11"/>
    <property type="match status" value="1"/>
</dbReference>
<dbReference type="Pfam" id="PF00411">
    <property type="entry name" value="Ribosomal_S11"/>
    <property type="match status" value="1"/>
</dbReference>
<dbReference type="InterPro" id="IPR018102">
    <property type="entry name" value="Ribosomal_uS11_CS"/>
</dbReference>
<evidence type="ECO:0000256" key="4">
    <source>
        <dbReference type="ARBA" id="ARBA00022980"/>
    </source>
</evidence>
<evidence type="ECO:0000256" key="3">
    <source>
        <dbReference type="ARBA" id="ARBA00022884"/>
    </source>
</evidence>
<gene>
    <name evidence="7" type="ORF">MNBD_ACTINO01-1143</name>
</gene>
<keyword evidence="2" id="KW-0699">rRNA-binding</keyword>
<dbReference type="GO" id="GO:0019843">
    <property type="term" value="F:rRNA binding"/>
    <property type="evidence" value="ECO:0007669"/>
    <property type="project" value="UniProtKB-KW"/>
</dbReference>
<dbReference type="GO" id="GO:0005840">
    <property type="term" value="C:ribosome"/>
    <property type="evidence" value="ECO:0007669"/>
    <property type="project" value="UniProtKB-KW"/>
</dbReference>
<feature type="compositionally biased region" description="Low complexity" evidence="6">
    <location>
        <begin position="1"/>
        <end position="62"/>
    </location>
</feature>
<keyword evidence="5" id="KW-0687">Ribonucleoprotein</keyword>
<keyword evidence="4 7" id="KW-0689">Ribosomal protein</keyword>
<evidence type="ECO:0000313" key="7">
    <source>
        <dbReference type="EMBL" id="VAW06085.1"/>
    </source>
</evidence>
<evidence type="ECO:0000256" key="5">
    <source>
        <dbReference type="ARBA" id="ARBA00023274"/>
    </source>
</evidence>
<comment type="similarity">
    <text evidence="1">Belongs to the universal ribosomal protein uS11 family.</text>
</comment>
<organism evidence="7">
    <name type="scientific">hydrothermal vent metagenome</name>
    <dbReference type="NCBI Taxonomy" id="652676"/>
    <lineage>
        <taxon>unclassified sequences</taxon>
        <taxon>metagenomes</taxon>
        <taxon>ecological metagenomes</taxon>
    </lineage>
</organism>
<dbReference type="NCBIfam" id="NF003698">
    <property type="entry name" value="PRK05309.1"/>
    <property type="match status" value="1"/>
</dbReference>
<dbReference type="InterPro" id="IPR001971">
    <property type="entry name" value="Ribosomal_uS11"/>
</dbReference>
<dbReference type="SUPFAM" id="SSF53137">
    <property type="entry name" value="Translational machinery components"/>
    <property type="match status" value="1"/>
</dbReference>
<dbReference type="GO" id="GO:0003735">
    <property type="term" value="F:structural constituent of ribosome"/>
    <property type="evidence" value="ECO:0007669"/>
    <property type="project" value="InterPro"/>
</dbReference>
<proteinExistence type="inferred from homology"/>
<dbReference type="EMBL" id="UOEI01000451">
    <property type="protein sequence ID" value="VAW06085.1"/>
    <property type="molecule type" value="Genomic_DNA"/>
</dbReference>
<reference evidence="7" key="1">
    <citation type="submission" date="2018-06" db="EMBL/GenBank/DDBJ databases">
        <authorList>
            <person name="Zhirakovskaya E."/>
        </authorList>
    </citation>
    <scope>NUCLEOTIDE SEQUENCE</scope>
</reference>
<evidence type="ECO:0000256" key="2">
    <source>
        <dbReference type="ARBA" id="ARBA00022730"/>
    </source>
</evidence>
<feature type="region of interest" description="Disordered" evidence="6">
    <location>
        <begin position="1"/>
        <end position="75"/>
    </location>
</feature>
<dbReference type="GO" id="GO:0006412">
    <property type="term" value="P:translation"/>
    <property type="evidence" value="ECO:0007669"/>
    <property type="project" value="InterPro"/>
</dbReference>
<dbReference type="InterPro" id="IPR019981">
    <property type="entry name" value="Ribosomal_uS11_bac-type"/>
</dbReference>
<dbReference type="InterPro" id="IPR036967">
    <property type="entry name" value="Ribosomal_uS11_sf"/>
</dbReference>
<dbReference type="FunFam" id="3.30.420.80:FF:000010">
    <property type="entry name" value="30S ribosomal protein S11"/>
    <property type="match status" value="1"/>
</dbReference>